<dbReference type="InterPro" id="IPR036388">
    <property type="entry name" value="WH-like_DNA-bd_sf"/>
</dbReference>
<evidence type="ECO:0000256" key="1">
    <source>
        <dbReference type="ARBA" id="ARBA00006479"/>
    </source>
</evidence>
<dbReference type="InterPro" id="IPR043129">
    <property type="entry name" value="ATPase_NBD"/>
</dbReference>
<evidence type="ECO:0000313" key="3">
    <source>
        <dbReference type="Proteomes" id="UP001501319"/>
    </source>
</evidence>
<dbReference type="SUPFAM" id="SSF53067">
    <property type="entry name" value="Actin-like ATPase domain"/>
    <property type="match status" value="1"/>
</dbReference>
<dbReference type="Gene3D" id="3.30.420.40">
    <property type="match status" value="2"/>
</dbReference>
<name>A0ABN2F098_9ACTN</name>
<dbReference type="InterPro" id="IPR036390">
    <property type="entry name" value="WH_DNA-bd_sf"/>
</dbReference>
<protein>
    <submittedName>
        <fullName evidence="2">ROK family protein</fullName>
    </submittedName>
</protein>
<dbReference type="RefSeq" id="WP_344109297.1">
    <property type="nucleotide sequence ID" value="NZ_BAAANE010000003.1"/>
</dbReference>
<reference evidence="2 3" key="1">
    <citation type="journal article" date="2019" name="Int. J. Syst. Evol. Microbiol.">
        <title>The Global Catalogue of Microorganisms (GCM) 10K type strain sequencing project: providing services to taxonomists for standard genome sequencing and annotation.</title>
        <authorList>
            <consortium name="The Broad Institute Genomics Platform"/>
            <consortium name="The Broad Institute Genome Sequencing Center for Infectious Disease"/>
            <person name="Wu L."/>
            <person name="Ma J."/>
        </authorList>
    </citation>
    <scope>NUCLEOTIDE SEQUENCE [LARGE SCALE GENOMIC DNA]</scope>
    <source>
        <strain evidence="2 3">JCM 14306</strain>
    </source>
</reference>
<gene>
    <name evidence="2" type="ORF">GCM10009744_10250</name>
</gene>
<dbReference type="EMBL" id="BAAANE010000003">
    <property type="protein sequence ID" value="GAA1624644.1"/>
    <property type="molecule type" value="Genomic_DNA"/>
</dbReference>
<evidence type="ECO:0000313" key="2">
    <source>
        <dbReference type="EMBL" id="GAA1624644.1"/>
    </source>
</evidence>
<dbReference type="PANTHER" id="PTHR18964">
    <property type="entry name" value="ROK (REPRESSOR, ORF, KINASE) FAMILY"/>
    <property type="match status" value="1"/>
</dbReference>
<dbReference type="Proteomes" id="UP001501319">
    <property type="component" value="Unassembled WGS sequence"/>
</dbReference>
<sequence>MSPTERPPSRLTAAVAPSLLREMNQRLLLDLLFSSGPATRPQLARDAGLSQPTVFAALSGLEKAGLVRPAGRPEVSSGRPAVLYEADPSAGSVVGVDIGRNWLHLVLADLAGDEVARLDVRNTARTSRSLVDQVSVAVQQLTARAGLTAEAVTHTVVGSPGVLDPHRGRVRYAGNLPGWQRAGLAEALADKLGMSLTIDNDANLAALGEYTFGAARKARQFAYLHIGTGVGLGLVIDGELYRGFNGSAGEVGYLPILGEPPSGEPQWPQRGMLEMALAADAVVRYATEAGMADNLTAEDVFLAAGNGDPAARQAVVTEARVLARLVTGICAFFDPELVVVGGGVGQNLAQLEHPMREEMARFTPMRPQMAAGDLGADAVVRGAIATGIHIAREIVFTSQLAGTAAGGDEAG</sequence>
<keyword evidence="3" id="KW-1185">Reference proteome</keyword>
<dbReference type="Gene3D" id="1.10.10.10">
    <property type="entry name" value="Winged helix-like DNA-binding domain superfamily/Winged helix DNA-binding domain"/>
    <property type="match status" value="1"/>
</dbReference>
<proteinExistence type="inferred from homology"/>
<dbReference type="Pfam" id="PF00480">
    <property type="entry name" value="ROK"/>
    <property type="match status" value="1"/>
</dbReference>
<comment type="caution">
    <text evidence="2">The sequence shown here is derived from an EMBL/GenBank/DDBJ whole genome shotgun (WGS) entry which is preliminary data.</text>
</comment>
<comment type="similarity">
    <text evidence="1">Belongs to the ROK (NagC/XylR) family.</text>
</comment>
<dbReference type="PANTHER" id="PTHR18964:SF149">
    <property type="entry name" value="BIFUNCTIONAL UDP-N-ACETYLGLUCOSAMINE 2-EPIMERASE_N-ACETYLMANNOSAMINE KINASE"/>
    <property type="match status" value="1"/>
</dbReference>
<organism evidence="2 3">
    <name type="scientific">Kribbella alba</name>
    <dbReference type="NCBI Taxonomy" id="190197"/>
    <lineage>
        <taxon>Bacteria</taxon>
        <taxon>Bacillati</taxon>
        <taxon>Actinomycetota</taxon>
        <taxon>Actinomycetes</taxon>
        <taxon>Propionibacteriales</taxon>
        <taxon>Kribbellaceae</taxon>
        <taxon>Kribbella</taxon>
    </lineage>
</organism>
<accession>A0ABN2F098</accession>
<dbReference type="SUPFAM" id="SSF46785">
    <property type="entry name" value="Winged helix' DNA-binding domain"/>
    <property type="match status" value="1"/>
</dbReference>
<dbReference type="InterPro" id="IPR000600">
    <property type="entry name" value="ROK"/>
</dbReference>